<dbReference type="CDD" id="cd19079">
    <property type="entry name" value="AKR_EcYajO-like"/>
    <property type="match status" value="1"/>
</dbReference>
<keyword evidence="1" id="KW-0560">Oxidoreductase</keyword>
<evidence type="ECO:0000256" key="1">
    <source>
        <dbReference type="ARBA" id="ARBA00023002"/>
    </source>
</evidence>
<dbReference type="InterPro" id="IPR050523">
    <property type="entry name" value="AKR_Detox_Biosynth"/>
</dbReference>
<name>A0A9D1WDS3_9GAMM</name>
<dbReference type="PANTHER" id="PTHR43364">
    <property type="entry name" value="NADH-SPECIFIC METHYLGLYOXAL REDUCTASE-RELATED"/>
    <property type="match status" value="1"/>
</dbReference>
<dbReference type="SUPFAM" id="SSF51430">
    <property type="entry name" value="NAD(P)-linked oxidoreductase"/>
    <property type="match status" value="1"/>
</dbReference>
<dbReference type="AlphaFoldDB" id="A0A9D1WDS3"/>
<organism evidence="3 4">
    <name type="scientific">Candidatus Anaerobiospirillum pullistercoris</name>
    <dbReference type="NCBI Taxonomy" id="2838452"/>
    <lineage>
        <taxon>Bacteria</taxon>
        <taxon>Pseudomonadati</taxon>
        <taxon>Pseudomonadota</taxon>
        <taxon>Gammaproteobacteria</taxon>
        <taxon>Aeromonadales</taxon>
        <taxon>Succinivibrionaceae</taxon>
        <taxon>Anaerobiospirillum</taxon>
    </lineage>
</organism>
<comment type="caution">
    <text evidence="3">The sequence shown here is derived from an EMBL/GenBank/DDBJ whole genome shotgun (WGS) entry which is preliminary data.</text>
</comment>
<sequence length="330" mass="36788">MEYTQLGHSDLKVSRICLGCMSFGQKQGEERAAWTLNEDDSRAIIKQALDLGVNFFDTAFAYGSGLSEQIVGRALRDYAQRDQVVVATKFLPRTPAEIEHGVSGAQHVMHHVDQSLKDLGMDHIDLYICHMWDYKTPIEEILQGMGQAVKEGKVRYLGFSNCYAWQLCKVNSLAQQMGIPQMVSLQGHYNLLFREEEREMVPYCKDAGIALTPYSPLASGRLVKKPGETSSRMQHDSVAHSKYDRTAEQDAVIIARVAELAAKYNLTTTQVALGWLLTKVTAPVIGATKSRHLEEAVKAVGVQLSPEDCAYLEEPYVPHKLVGVMEFNHA</sequence>
<feature type="domain" description="NADP-dependent oxidoreductase" evidence="2">
    <location>
        <begin position="15"/>
        <end position="314"/>
    </location>
</feature>
<accession>A0A9D1WDS3</accession>
<reference evidence="3" key="2">
    <citation type="submission" date="2021-04" db="EMBL/GenBank/DDBJ databases">
        <authorList>
            <person name="Gilroy R."/>
        </authorList>
    </citation>
    <scope>NUCLEOTIDE SEQUENCE</scope>
    <source>
        <strain evidence="3">USASDec5-558</strain>
    </source>
</reference>
<evidence type="ECO:0000313" key="3">
    <source>
        <dbReference type="EMBL" id="HIX57012.1"/>
    </source>
</evidence>
<dbReference type="FunFam" id="3.20.20.100:FF:000004">
    <property type="entry name" value="Oxidoreductase, aldo/keto reductase"/>
    <property type="match status" value="1"/>
</dbReference>
<evidence type="ECO:0000313" key="4">
    <source>
        <dbReference type="Proteomes" id="UP000886829"/>
    </source>
</evidence>
<dbReference type="GO" id="GO:0005829">
    <property type="term" value="C:cytosol"/>
    <property type="evidence" value="ECO:0007669"/>
    <property type="project" value="TreeGrafter"/>
</dbReference>
<dbReference type="InterPro" id="IPR020471">
    <property type="entry name" value="AKR"/>
</dbReference>
<gene>
    <name evidence="3" type="ORF">H9850_06030</name>
</gene>
<protein>
    <submittedName>
        <fullName evidence="3">Aldo/keto reductase</fullName>
    </submittedName>
</protein>
<dbReference type="GO" id="GO:0016491">
    <property type="term" value="F:oxidoreductase activity"/>
    <property type="evidence" value="ECO:0007669"/>
    <property type="project" value="UniProtKB-KW"/>
</dbReference>
<dbReference type="Gene3D" id="3.20.20.100">
    <property type="entry name" value="NADP-dependent oxidoreductase domain"/>
    <property type="match status" value="1"/>
</dbReference>
<dbReference type="InterPro" id="IPR023210">
    <property type="entry name" value="NADP_OxRdtase_dom"/>
</dbReference>
<dbReference type="PANTHER" id="PTHR43364:SF4">
    <property type="entry name" value="NAD(P)-LINKED OXIDOREDUCTASE SUPERFAMILY PROTEIN"/>
    <property type="match status" value="1"/>
</dbReference>
<dbReference type="EMBL" id="DXEV01000115">
    <property type="protein sequence ID" value="HIX57012.1"/>
    <property type="molecule type" value="Genomic_DNA"/>
</dbReference>
<evidence type="ECO:0000259" key="2">
    <source>
        <dbReference type="Pfam" id="PF00248"/>
    </source>
</evidence>
<dbReference type="PRINTS" id="PR00069">
    <property type="entry name" value="ALDKETRDTASE"/>
</dbReference>
<dbReference type="InterPro" id="IPR036812">
    <property type="entry name" value="NAD(P)_OxRdtase_dom_sf"/>
</dbReference>
<dbReference type="Proteomes" id="UP000886829">
    <property type="component" value="Unassembled WGS sequence"/>
</dbReference>
<reference evidence="3" key="1">
    <citation type="journal article" date="2021" name="PeerJ">
        <title>Extensive microbial diversity within the chicken gut microbiome revealed by metagenomics and culture.</title>
        <authorList>
            <person name="Gilroy R."/>
            <person name="Ravi A."/>
            <person name="Getino M."/>
            <person name="Pursley I."/>
            <person name="Horton D.L."/>
            <person name="Alikhan N.F."/>
            <person name="Baker D."/>
            <person name="Gharbi K."/>
            <person name="Hall N."/>
            <person name="Watson M."/>
            <person name="Adriaenssens E.M."/>
            <person name="Foster-Nyarko E."/>
            <person name="Jarju S."/>
            <person name="Secka A."/>
            <person name="Antonio M."/>
            <person name="Oren A."/>
            <person name="Chaudhuri R.R."/>
            <person name="La Ragione R."/>
            <person name="Hildebrand F."/>
            <person name="Pallen M.J."/>
        </authorList>
    </citation>
    <scope>NUCLEOTIDE SEQUENCE</scope>
    <source>
        <strain evidence="3">USASDec5-558</strain>
    </source>
</reference>
<dbReference type="Pfam" id="PF00248">
    <property type="entry name" value="Aldo_ket_red"/>
    <property type="match status" value="1"/>
</dbReference>
<proteinExistence type="predicted"/>